<dbReference type="SUPFAM" id="SSF49899">
    <property type="entry name" value="Concanavalin A-like lectins/glucanases"/>
    <property type="match status" value="1"/>
</dbReference>
<dbReference type="Pfam" id="PF02838">
    <property type="entry name" value="Glyco_hydro_20b"/>
    <property type="match status" value="1"/>
</dbReference>
<evidence type="ECO:0000256" key="5">
    <source>
        <dbReference type="ARBA" id="ARBA00022729"/>
    </source>
</evidence>
<comment type="similarity">
    <text evidence="2">Belongs to the glycosyl hydrolase 29 family.</text>
</comment>
<organism evidence="13 14">
    <name type="scientific">Nakamurella aerolata</name>
    <dbReference type="NCBI Taxonomy" id="1656892"/>
    <lineage>
        <taxon>Bacteria</taxon>
        <taxon>Bacillati</taxon>
        <taxon>Actinomycetota</taxon>
        <taxon>Actinomycetes</taxon>
        <taxon>Nakamurellales</taxon>
        <taxon>Nakamurellaceae</taxon>
        <taxon>Nakamurella</taxon>
    </lineage>
</organism>
<keyword evidence="9" id="KW-0326">Glycosidase</keyword>
<evidence type="ECO:0000256" key="2">
    <source>
        <dbReference type="ARBA" id="ARBA00007951"/>
    </source>
</evidence>
<sequence length="1472" mass="159264">MRFAARPTRSLSRALLAATSAVVLVAAGLSALPARSAAAPAEPAEAAATPTLELLPRPSSWQPADGSFPLKSGMPVRYLSSQAQSVAAPGVPADGDTGGVQQRVAEVAGQLAADAKDADRLTLKPQPVATADAEGAVLLKLSADPAELGREGYRIDTTGSGITVTAPTGTDLYYATRSLLQLMKGSGAPIPAGVITDQPDQRIRMVHIDAARKYWEPTALKDLIRRMAYQKMNALQLHIAEPEGFRLYDPKYPGLADPKYSYDKKTITDLVEFARLRGVDIIPGFEFPGHATAISDYFKVGIADGPNACGQQYIYGWVTPNFAIDMTSPKARQVSDEVIRTFASWFPSKYVHLGGDELPPSVGNCPRIKDYVANDPKLDTFGDLVLDYLNGLNGTVNDLGKTSIIYNGFENDPAPRVQLDKNVVVMNWTGENPINNPAFNGHQIIDTPSFAYLTPNQYHHLIPDTKKIAETWQPPVDDPRYLGSGVSAWADYNMWASDEFFENLLAPGRTVMADRTWRNTPAPGGAAAVQALADQLPPAPGLTGFPPQQRVGPAKPLSSYDFEPAESPQGWHQGAPDGIVAPLLDATGRANGSSYIINVPESVDGLTGKAWRFDNDGDGVGFGHVDLAQSWTASVWFAPSQLREGAVLYNSEARSIAVDAGGVTFTDRTDPEAVSTFSVPAKLTASRWNFLSIVADRTSTTVYVNGVESAEVRQSMPLPRGSIGRKGAPGIRGDLDNLTIYDAALPGNMIKKLYDKDSQAGKDYQPTVASLNSHPTPDWFNNDKFGIFIHWGAYSVPAWGPRGSYAEWYWNYLNNPGSPTNTYHKQTYGVDFPYDRFAQEWDPSKFDPSAWVQLFKDAGAKYFVLTSKHHEGVALFDSKVSERDTVAMGPGRDLAKELFDAARAESDLKAGFYYSLYEWFNPQYTGKPATNPYTGQPVPYTGGQTSGDYVQDYMKPQMEELIKQYDPDILWCDGQWDKPASYWDTAPVIADFYNQAKNRPEPKKVAVANRCKIQTGELDSKELDFQTPEYTVKDDIDPNKWEASRGIAHSYGYNQNEPEEDYLTTDELVDSLADIVSKNGNLLLDIGPRADGTIPELQQQRLREIGQWLNINGEAIYGTTYFNRAEEPASDVPVRYTVKDGDLYAIALDWPGRTLTLGSDLPIQRDSKVTLLGSDGTALPWKRDANGRMVITMPAAGEKATTSRNAFAFKISTSGVRSLPRVWVDPVTPAEPGGSTTATITVTNTSQTAPLAAARITLDVPAGWQASTTSIQVPALAGGQSRSFRVTLTATADAVTPATLGVKLVSGRSSAAVDVPLAVKLPNLALNKPATQKSTAWGAPAARAVDGNTNGAFGAGSVTHTAEPESQAWWQVDLGKSQPIGSVDVYNRTDCCSERLSNYWVMTSDQPFTSDSLEQTRTAAGVTAVKVTAQAGTPSTVALPKGTSGRYLRIQLESGSNPLSLAEVEVFGTSGG</sequence>
<dbReference type="InterPro" id="IPR017853">
    <property type="entry name" value="GH"/>
</dbReference>
<comment type="similarity">
    <text evidence="1">Belongs to the glycosyl hydrolase 20 family.</text>
</comment>
<accession>A0A849A5N8</accession>
<feature type="signal peptide" evidence="11">
    <location>
        <begin position="1"/>
        <end position="26"/>
    </location>
</feature>
<dbReference type="Gene3D" id="2.60.120.260">
    <property type="entry name" value="Galactose-binding domain-like"/>
    <property type="match status" value="1"/>
</dbReference>
<dbReference type="SUPFAM" id="SSF55545">
    <property type="entry name" value="beta-N-acetylhexosaminidase-like domain"/>
    <property type="match status" value="1"/>
</dbReference>
<feature type="domain" description="F5/8 type C" evidence="12">
    <location>
        <begin position="1310"/>
        <end position="1469"/>
    </location>
</feature>
<evidence type="ECO:0000256" key="3">
    <source>
        <dbReference type="ARBA" id="ARBA00012662"/>
    </source>
</evidence>
<gene>
    <name evidence="13" type="ORF">HKD39_04355</name>
</gene>
<dbReference type="Gene3D" id="3.30.379.10">
    <property type="entry name" value="Chitobiase/beta-hexosaminidase domain 2-like"/>
    <property type="match status" value="1"/>
</dbReference>
<dbReference type="Pfam" id="PF01120">
    <property type="entry name" value="Alpha_L_fucos"/>
    <property type="match status" value="1"/>
</dbReference>
<reference evidence="13 14" key="1">
    <citation type="submission" date="2020-05" db="EMBL/GenBank/DDBJ databases">
        <title>Nakamurella sp. DB0629 isolated from air conditioner.</title>
        <authorList>
            <person name="Kim D.H."/>
            <person name="Kim D.-U."/>
        </authorList>
    </citation>
    <scope>NUCLEOTIDE SEQUENCE [LARGE SCALE GENOMIC DNA]</scope>
    <source>
        <strain evidence="13 14">DB0629</strain>
    </source>
</reference>
<dbReference type="PANTHER" id="PTHR10030">
    <property type="entry name" value="ALPHA-L-FUCOSIDASE"/>
    <property type="match status" value="1"/>
</dbReference>
<dbReference type="Pfam" id="PF13385">
    <property type="entry name" value="Laminin_G_3"/>
    <property type="match status" value="1"/>
</dbReference>
<dbReference type="Pfam" id="PF22633">
    <property type="entry name" value="F5_F8_type_C_2"/>
    <property type="match status" value="1"/>
</dbReference>
<dbReference type="GO" id="GO:0005764">
    <property type="term" value="C:lysosome"/>
    <property type="evidence" value="ECO:0007669"/>
    <property type="project" value="TreeGrafter"/>
</dbReference>
<name>A0A849A5N8_9ACTN</name>
<evidence type="ECO:0000313" key="14">
    <source>
        <dbReference type="Proteomes" id="UP000562984"/>
    </source>
</evidence>
<keyword evidence="7" id="KW-0106">Calcium</keyword>
<evidence type="ECO:0000256" key="7">
    <source>
        <dbReference type="ARBA" id="ARBA00022837"/>
    </source>
</evidence>
<dbReference type="InterPro" id="IPR000933">
    <property type="entry name" value="Glyco_hydro_29"/>
</dbReference>
<dbReference type="InterPro" id="IPR025705">
    <property type="entry name" value="Beta_hexosaminidase_sua/sub"/>
</dbReference>
<keyword evidence="4" id="KW-0479">Metal-binding</keyword>
<evidence type="ECO:0000256" key="11">
    <source>
        <dbReference type="SAM" id="SignalP"/>
    </source>
</evidence>
<dbReference type="PROSITE" id="PS50022">
    <property type="entry name" value="FA58C_3"/>
    <property type="match status" value="1"/>
</dbReference>
<dbReference type="Gene3D" id="3.20.20.80">
    <property type="entry name" value="Glycosidases"/>
    <property type="match status" value="2"/>
</dbReference>
<dbReference type="PANTHER" id="PTHR10030:SF37">
    <property type="entry name" value="ALPHA-L-FUCOSIDASE-RELATED"/>
    <property type="match status" value="1"/>
</dbReference>
<comment type="caution">
    <text evidence="13">The sequence shown here is derived from an EMBL/GenBank/DDBJ whole genome shotgun (WGS) entry which is preliminary data.</text>
</comment>
<dbReference type="InterPro" id="IPR013320">
    <property type="entry name" value="ConA-like_dom_sf"/>
</dbReference>
<dbReference type="InterPro" id="IPR008979">
    <property type="entry name" value="Galactose-bd-like_sf"/>
</dbReference>
<dbReference type="EC" id="3.2.1.51" evidence="3"/>
<dbReference type="RefSeq" id="WP_171198613.1">
    <property type="nucleotide sequence ID" value="NZ_JABEND010000002.1"/>
</dbReference>
<dbReference type="Gene3D" id="2.60.40.1180">
    <property type="entry name" value="Golgi alpha-mannosidase II"/>
    <property type="match status" value="1"/>
</dbReference>
<dbReference type="Pfam" id="PF00728">
    <property type="entry name" value="Glyco_hydro_20"/>
    <property type="match status" value="1"/>
</dbReference>
<dbReference type="SMART" id="SM00607">
    <property type="entry name" value="FTP"/>
    <property type="match status" value="1"/>
</dbReference>
<dbReference type="Pfam" id="PF16757">
    <property type="entry name" value="Fucosidase_C"/>
    <property type="match status" value="1"/>
</dbReference>
<dbReference type="InterPro" id="IPR000421">
    <property type="entry name" value="FA58C"/>
</dbReference>
<evidence type="ECO:0000256" key="4">
    <source>
        <dbReference type="ARBA" id="ARBA00022723"/>
    </source>
</evidence>
<keyword evidence="5 11" id="KW-0732">Signal</keyword>
<dbReference type="GO" id="GO:0016139">
    <property type="term" value="P:glycoside catabolic process"/>
    <property type="evidence" value="ECO:0007669"/>
    <property type="project" value="TreeGrafter"/>
</dbReference>
<dbReference type="InterPro" id="IPR018905">
    <property type="entry name" value="A-galactase_NEW3"/>
</dbReference>
<proteinExistence type="inferred from homology"/>
<dbReference type="Gene3D" id="2.60.120.200">
    <property type="match status" value="1"/>
</dbReference>
<dbReference type="GO" id="GO:0006004">
    <property type="term" value="P:fucose metabolic process"/>
    <property type="evidence" value="ECO:0007669"/>
    <property type="project" value="TreeGrafter"/>
</dbReference>
<keyword evidence="6 13" id="KW-0378">Hydrolase</keyword>
<protein>
    <recommendedName>
        <fullName evidence="3">alpha-L-fucosidase</fullName>
        <ecNumber evidence="3">3.2.1.51</ecNumber>
    </recommendedName>
</protein>
<dbReference type="SMART" id="SM00812">
    <property type="entry name" value="Alpha_L_fucos"/>
    <property type="match status" value="1"/>
</dbReference>
<dbReference type="SUPFAM" id="SSF51445">
    <property type="entry name" value="(Trans)glycosidases"/>
    <property type="match status" value="2"/>
</dbReference>
<evidence type="ECO:0000256" key="10">
    <source>
        <dbReference type="PIRSR" id="PIRSR625705-1"/>
    </source>
</evidence>
<dbReference type="GO" id="GO:0004560">
    <property type="term" value="F:alpha-L-fucosidase activity"/>
    <property type="evidence" value="ECO:0007669"/>
    <property type="project" value="InterPro"/>
</dbReference>
<dbReference type="InterPro" id="IPR031919">
    <property type="entry name" value="Fucosidase_C"/>
</dbReference>
<evidence type="ECO:0000256" key="8">
    <source>
        <dbReference type="ARBA" id="ARBA00023157"/>
    </source>
</evidence>
<dbReference type="InterPro" id="IPR029018">
    <property type="entry name" value="Hex-like_dom2"/>
</dbReference>
<dbReference type="PRINTS" id="PR00738">
    <property type="entry name" value="GLHYDRLASE20"/>
</dbReference>
<feature type="active site" description="Proton donor" evidence="10">
    <location>
        <position position="357"/>
    </location>
</feature>
<feature type="chain" id="PRO_5039700420" description="alpha-L-fucosidase" evidence="11">
    <location>
        <begin position="27"/>
        <end position="1472"/>
    </location>
</feature>
<dbReference type="EMBL" id="JABEND010000002">
    <property type="protein sequence ID" value="NNG34956.1"/>
    <property type="molecule type" value="Genomic_DNA"/>
</dbReference>
<dbReference type="InterPro" id="IPR006585">
    <property type="entry name" value="FTP1"/>
</dbReference>
<keyword evidence="14" id="KW-1185">Reference proteome</keyword>
<evidence type="ECO:0000256" key="6">
    <source>
        <dbReference type="ARBA" id="ARBA00022801"/>
    </source>
</evidence>
<evidence type="ECO:0000256" key="9">
    <source>
        <dbReference type="ARBA" id="ARBA00023295"/>
    </source>
</evidence>
<dbReference type="InterPro" id="IPR013780">
    <property type="entry name" value="Glyco_hydro_b"/>
</dbReference>
<evidence type="ECO:0000259" key="12">
    <source>
        <dbReference type="PROSITE" id="PS50022"/>
    </source>
</evidence>
<keyword evidence="8" id="KW-1015">Disulfide bond</keyword>
<dbReference type="GO" id="GO:0004563">
    <property type="term" value="F:beta-N-acetylhexosaminidase activity"/>
    <property type="evidence" value="ECO:0007669"/>
    <property type="project" value="InterPro"/>
</dbReference>
<dbReference type="GO" id="GO:0046872">
    <property type="term" value="F:metal ion binding"/>
    <property type="evidence" value="ECO:0007669"/>
    <property type="project" value="UniProtKB-KW"/>
</dbReference>
<dbReference type="Proteomes" id="UP000562984">
    <property type="component" value="Unassembled WGS sequence"/>
</dbReference>
<evidence type="ECO:0000313" key="13">
    <source>
        <dbReference type="EMBL" id="NNG34956.1"/>
    </source>
</evidence>
<dbReference type="InterPro" id="IPR015882">
    <property type="entry name" value="HEX_bac_N"/>
</dbReference>
<dbReference type="SUPFAM" id="SSF49785">
    <property type="entry name" value="Galactose-binding domain-like"/>
    <property type="match status" value="1"/>
</dbReference>
<dbReference type="InterPro" id="IPR015883">
    <property type="entry name" value="Glyco_hydro_20_cat"/>
</dbReference>
<dbReference type="Pfam" id="PF10633">
    <property type="entry name" value="NPCBM_assoc"/>
    <property type="match status" value="1"/>
</dbReference>
<evidence type="ECO:0000256" key="1">
    <source>
        <dbReference type="ARBA" id="ARBA00006285"/>
    </source>
</evidence>
<dbReference type="InterPro" id="IPR057739">
    <property type="entry name" value="Glyco_hydro_29_N"/>
</dbReference>